<protein>
    <submittedName>
        <fullName evidence="5">Helix-turn-helix transcriptional regulator</fullName>
    </submittedName>
</protein>
<evidence type="ECO:0000313" key="6">
    <source>
        <dbReference type="Proteomes" id="UP001432360"/>
    </source>
</evidence>
<reference evidence="5" key="1">
    <citation type="submission" date="2023-08" db="EMBL/GenBank/DDBJ databases">
        <title>Complete genome sequence of Sinorhizobium chiapanecum ITTG S70 isolated from Acaciella angustissima nodules in Chiapas-Mexico.</title>
        <authorList>
            <person name="Rincon-Rosales R."/>
            <person name="Rogel M.A."/>
            <person name="Rincon-Medina C.I."/>
            <person name="Guerrero G."/>
            <person name="Manzano-Gomez L.A."/>
            <person name="Lopez-Lopez A."/>
            <person name="Rincon Molina F.A."/>
            <person name="Martinez-Romero E."/>
        </authorList>
    </citation>
    <scope>NUCLEOTIDE SEQUENCE</scope>
    <source>
        <strain evidence="5">ITTG S70</strain>
    </source>
</reference>
<dbReference type="Proteomes" id="UP001432360">
    <property type="component" value="Chromosome"/>
</dbReference>
<dbReference type="PANTHER" id="PTHR44688">
    <property type="entry name" value="DNA-BINDING TRANSCRIPTIONAL ACTIVATOR DEVR_DOSR"/>
    <property type="match status" value="1"/>
</dbReference>
<evidence type="ECO:0000256" key="3">
    <source>
        <dbReference type="ARBA" id="ARBA00023163"/>
    </source>
</evidence>
<dbReference type="SMART" id="SM00421">
    <property type="entry name" value="HTH_LUXR"/>
    <property type="match status" value="1"/>
</dbReference>
<organism evidence="5 6">
    <name type="scientific">Sinorhizobium chiapasense</name>
    <dbReference type="NCBI Taxonomy" id="501572"/>
    <lineage>
        <taxon>Bacteria</taxon>
        <taxon>Pseudomonadati</taxon>
        <taxon>Pseudomonadota</taxon>
        <taxon>Alphaproteobacteria</taxon>
        <taxon>Hyphomicrobiales</taxon>
        <taxon>Rhizobiaceae</taxon>
        <taxon>Sinorhizobium/Ensifer group</taxon>
        <taxon>Sinorhizobium</taxon>
    </lineage>
</organism>
<dbReference type="PRINTS" id="PR00038">
    <property type="entry name" value="HTHLUXR"/>
</dbReference>
<proteinExistence type="predicted"/>
<dbReference type="InterPro" id="IPR000792">
    <property type="entry name" value="Tscrpt_reg_LuxR_C"/>
</dbReference>
<keyword evidence="6" id="KW-1185">Reference proteome</keyword>
<dbReference type="CDD" id="cd06170">
    <property type="entry name" value="LuxR_C_like"/>
    <property type="match status" value="1"/>
</dbReference>
<dbReference type="Gene3D" id="1.10.10.10">
    <property type="entry name" value="Winged helix-like DNA-binding domain superfamily/Winged helix DNA-binding domain"/>
    <property type="match status" value="1"/>
</dbReference>
<sequence>MGDTARGTLEAMLARESADISAMIRFIGTPDFGAALDTMLRAVAPFDLSVVFAFPYDARPILLHDGYTHGVSPQALQAYLGGAYLLDPFYVACNNGKPAGLWRMRELAPDRFFQSNFSSSGEVHPCVSMESGSLIEEVGFVVPLEEGIKATYSLMRCRDGAPFSHQELERLRLYEPIVREAIRSNWRQRGMAVANATGNESDVIERAFDSLCADRLTRQQRTIVRLILRGHSNLSIGKTMNIAEGTVRIHRKNIYRRLGISSQGALFRIFIDHLNRRQLY</sequence>
<accession>A0ABZ2BEK2</accession>
<evidence type="ECO:0000259" key="4">
    <source>
        <dbReference type="PROSITE" id="PS50043"/>
    </source>
</evidence>
<dbReference type="InterPro" id="IPR036388">
    <property type="entry name" value="WH-like_DNA-bd_sf"/>
</dbReference>
<dbReference type="SUPFAM" id="SSF46894">
    <property type="entry name" value="C-terminal effector domain of the bipartite response regulators"/>
    <property type="match status" value="1"/>
</dbReference>
<name>A0ABZ2BEK2_9HYPH</name>
<dbReference type="Pfam" id="PF00196">
    <property type="entry name" value="GerE"/>
    <property type="match status" value="1"/>
</dbReference>
<keyword evidence="1" id="KW-0805">Transcription regulation</keyword>
<dbReference type="PANTHER" id="PTHR44688:SF16">
    <property type="entry name" value="DNA-BINDING TRANSCRIPTIONAL ACTIVATOR DEVR_DOSR"/>
    <property type="match status" value="1"/>
</dbReference>
<dbReference type="InterPro" id="IPR016032">
    <property type="entry name" value="Sig_transdc_resp-reg_C-effctor"/>
</dbReference>
<evidence type="ECO:0000256" key="1">
    <source>
        <dbReference type="ARBA" id="ARBA00023015"/>
    </source>
</evidence>
<dbReference type="PROSITE" id="PS50043">
    <property type="entry name" value="HTH_LUXR_2"/>
    <property type="match status" value="1"/>
</dbReference>
<keyword evidence="3" id="KW-0804">Transcription</keyword>
<gene>
    <name evidence="5" type="ORF">RB548_00070</name>
</gene>
<dbReference type="PROSITE" id="PS00622">
    <property type="entry name" value="HTH_LUXR_1"/>
    <property type="match status" value="1"/>
</dbReference>
<evidence type="ECO:0000256" key="2">
    <source>
        <dbReference type="ARBA" id="ARBA00023125"/>
    </source>
</evidence>
<dbReference type="EMBL" id="CP133148">
    <property type="protein sequence ID" value="WVT03849.1"/>
    <property type="molecule type" value="Genomic_DNA"/>
</dbReference>
<keyword evidence="2" id="KW-0238">DNA-binding</keyword>
<dbReference type="RefSeq" id="WP_331373049.1">
    <property type="nucleotide sequence ID" value="NZ_CP133148.1"/>
</dbReference>
<feature type="domain" description="HTH luxR-type" evidence="4">
    <location>
        <begin position="209"/>
        <end position="274"/>
    </location>
</feature>
<evidence type="ECO:0000313" key="5">
    <source>
        <dbReference type="EMBL" id="WVT03849.1"/>
    </source>
</evidence>